<sequence>MENQELESGTNQHSVKWGLILGLISIIITLLVYLIDITLLAQSVVGIIIFVVYLAALIYAGRDYRSKLGGYMSFGKAFTHAFVVLVIAGFVGTVFNYLLFNFIDPDIVPILVEAQMGNAMKTMEALGGAGNTEMMDGMADGIKESYTLKGQAMGFLWSLIIYAIGALIVGAINKKKNKEEEF</sequence>
<evidence type="ECO:0000313" key="2">
    <source>
        <dbReference type="EMBL" id="ADR21780.1"/>
    </source>
</evidence>
<feature type="transmembrane region" description="Helical" evidence="1">
    <location>
        <begin position="17"/>
        <end position="35"/>
    </location>
</feature>
<dbReference type="InterPro" id="IPR025250">
    <property type="entry name" value="DUF4199"/>
</dbReference>
<evidence type="ECO:0000256" key="1">
    <source>
        <dbReference type="SAM" id="Phobius"/>
    </source>
</evidence>
<dbReference type="Proteomes" id="UP000008720">
    <property type="component" value="Chromosome"/>
</dbReference>
<protein>
    <submittedName>
        <fullName evidence="2">Membrane protein</fullName>
    </submittedName>
</protein>
<dbReference type="OrthoDB" id="660361at2"/>
<feature type="transmembrane region" description="Helical" evidence="1">
    <location>
        <begin position="41"/>
        <end position="60"/>
    </location>
</feature>
<evidence type="ECO:0000313" key="3">
    <source>
        <dbReference type="Proteomes" id="UP000008720"/>
    </source>
</evidence>
<dbReference type="eggNOG" id="ENOG5030DDE">
    <property type="taxonomic scope" value="Bacteria"/>
</dbReference>
<feature type="transmembrane region" description="Helical" evidence="1">
    <location>
        <begin position="154"/>
        <end position="172"/>
    </location>
</feature>
<keyword evidence="1" id="KW-0472">Membrane</keyword>
<organism evidence="2 3">
    <name type="scientific">Marivirga tractuosa (strain ATCC 23168 / DSM 4126 / NBRC 15989 / NCIMB 1408 / VKM B-1430 / H-43)</name>
    <name type="common">Microscilla tractuosa</name>
    <name type="synonym">Flexibacter tractuosus</name>
    <dbReference type="NCBI Taxonomy" id="643867"/>
    <lineage>
        <taxon>Bacteria</taxon>
        <taxon>Pseudomonadati</taxon>
        <taxon>Bacteroidota</taxon>
        <taxon>Cytophagia</taxon>
        <taxon>Cytophagales</taxon>
        <taxon>Marivirgaceae</taxon>
        <taxon>Marivirga</taxon>
    </lineage>
</organism>
<gene>
    <name evidence="2" type="ordered locus">Ftrac_1792</name>
</gene>
<dbReference type="RefSeq" id="WP_013453925.1">
    <property type="nucleotide sequence ID" value="NC_014759.1"/>
</dbReference>
<dbReference type="AlphaFoldDB" id="E4TS40"/>
<name>E4TS40_MARTH</name>
<accession>E4TS40</accession>
<proteinExistence type="predicted"/>
<dbReference type="EMBL" id="CP002349">
    <property type="protein sequence ID" value="ADR21780.1"/>
    <property type="molecule type" value="Genomic_DNA"/>
</dbReference>
<dbReference type="Pfam" id="PF13858">
    <property type="entry name" value="DUF4199"/>
    <property type="match status" value="1"/>
</dbReference>
<feature type="transmembrane region" description="Helical" evidence="1">
    <location>
        <begin position="81"/>
        <end position="103"/>
    </location>
</feature>
<keyword evidence="1" id="KW-1133">Transmembrane helix</keyword>
<keyword evidence="3" id="KW-1185">Reference proteome</keyword>
<dbReference type="STRING" id="643867.Ftrac_1792"/>
<dbReference type="KEGG" id="mtt:Ftrac_1792"/>
<dbReference type="HOGENOM" id="CLU_125439_0_0_10"/>
<reference evidence="2 3" key="1">
    <citation type="journal article" date="2011" name="Stand. Genomic Sci.">
        <title>Complete genome sequence of Marivirga tractuosa type strain (H-43).</title>
        <authorList>
            <person name="Pagani I."/>
            <person name="Chertkov O."/>
            <person name="Lapidus A."/>
            <person name="Lucas S."/>
            <person name="Del Rio T.G."/>
            <person name="Tice H."/>
            <person name="Copeland A."/>
            <person name="Cheng J.F."/>
            <person name="Nolan M."/>
            <person name="Saunders E."/>
            <person name="Pitluck S."/>
            <person name="Held B."/>
            <person name="Goodwin L."/>
            <person name="Liolios K."/>
            <person name="Ovchinikova G."/>
            <person name="Ivanova N."/>
            <person name="Mavromatis K."/>
            <person name="Pati A."/>
            <person name="Chen A."/>
            <person name="Palaniappan K."/>
            <person name="Land M."/>
            <person name="Hauser L."/>
            <person name="Jeffries C.D."/>
            <person name="Detter J.C."/>
            <person name="Han C."/>
            <person name="Tapia R."/>
            <person name="Ngatchou-Djao O.D."/>
            <person name="Rohde M."/>
            <person name="Goker M."/>
            <person name="Spring S."/>
            <person name="Sikorski J."/>
            <person name="Woyke T."/>
            <person name="Bristow J."/>
            <person name="Eisen J.A."/>
            <person name="Markowitz V."/>
            <person name="Hugenholtz P."/>
            <person name="Klenk H.P."/>
            <person name="Kyrpides N.C."/>
        </authorList>
    </citation>
    <scope>NUCLEOTIDE SEQUENCE [LARGE SCALE GENOMIC DNA]</scope>
    <source>
        <strain evidence="3">ATCC 23168 / DSM 4126 / NBRC 15989 / NCIMB 1408 / VKM B-1430 / H-43</strain>
    </source>
</reference>
<keyword evidence="1" id="KW-0812">Transmembrane</keyword>